<gene>
    <name evidence="1" type="ORF">BGZ80_007944</name>
</gene>
<dbReference type="Proteomes" id="UP000703661">
    <property type="component" value="Unassembled WGS sequence"/>
</dbReference>
<dbReference type="AlphaFoldDB" id="A0A9P6SRP9"/>
<protein>
    <recommendedName>
        <fullName evidence="3">F-box domain-containing protein</fullName>
    </recommendedName>
</protein>
<organism evidence="1 2">
    <name type="scientific">Entomortierella chlamydospora</name>
    <dbReference type="NCBI Taxonomy" id="101097"/>
    <lineage>
        <taxon>Eukaryota</taxon>
        <taxon>Fungi</taxon>
        <taxon>Fungi incertae sedis</taxon>
        <taxon>Mucoromycota</taxon>
        <taxon>Mortierellomycotina</taxon>
        <taxon>Mortierellomycetes</taxon>
        <taxon>Mortierellales</taxon>
        <taxon>Mortierellaceae</taxon>
        <taxon>Entomortierella</taxon>
    </lineage>
</organism>
<keyword evidence="2" id="KW-1185">Reference proteome</keyword>
<reference evidence="1" key="1">
    <citation type="journal article" date="2020" name="Fungal Divers.">
        <title>Resolving the Mortierellaceae phylogeny through synthesis of multi-gene phylogenetics and phylogenomics.</title>
        <authorList>
            <person name="Vandepol N."/>
            <person name="Liber J."/>
            <person name="Desiro A."/>
            <person name="Na H."/>
            <person name="Kennedy M."/>
            <person name="Barry K."/>
            <person name="Grigoriev I.V."/>
            <person name="Miller A.N."/>
            <person name="O'Donnell K."/>
            <person name="Stajich J.E."/>
            <person name="Bonito G."/>
        </authorList>
    </citation>
    <scope>NUCLEOTIDE SEQUENCE</scope>
    <source>
        <strain evidence="1">NRRL 2769</strain>
    </source>
</reference>
<evidence type="ECO:0000313" key="1">
    <source>
        <dbReference type="EMBL" id="KAF9994012.1"/>
    </source>
</evidence>
<proteinExistence type="predicted"/>
<evidence type="ECO:0000313" key="2">
    <source>
        <dbReference type="Proteomes" id="UP000703661"/>
    </source>
</evidence>
<dbReference type="EMBL" id="JAAAID010004177">
    <property type="protein sequence ID" value="KAF9994012.1"/>
    <property type="molecule type" value="Genomic_DNA"/>
</dbReference>
<dbReference type="InterPro" id="IPR032675">
    <property type="entry name" value="LRR_dom_sf"/>
</dbReference>
<accession>A0A9P6SRP9</accession>
<name>A0A9P6SRP9_9FUNG</name>
<sequence>MLFGQTASSYALSLPELVVEIGQYLTNIEVIGALQVCKGWHALLQPLLVQDVFISYTEDVLPPLDLLARYSRKIRTITIIGRPGRHRIEYFDLRGCTVLNPVPRLSSLSLRHIELSEGSAHYFWAGCRELEDLEIGNCDDLRHVRSVYTDLKAAAVTLQEKLDAGVHN</sequence>
<evidence type="ECO:0008006" key="3">
    <source>
        <dbReference type="Google" id="ProtNLM"/>
    </source>
</evidence>
<dbReference type="Gene3D" id="3.80.10.10">
    <property type="entry name" value="Ribonuclease Inhibitor"/>
    <property type="match status" value="1"/>
</dbReference>
<comment type="caution">
    <text evidence="1">The sequence shown here is derived from an EMBL/GenBank/DDBJ whole genome shotgun (WGS) entry which is preliminary data.</text>
</comment>